<protein>
    <submittedName>
        <fullName evidence="1">RICTOR_M domain-containing protein</fullName>
    </submittedName>
</protein>
<dbReference type="GO" id="GO:1990072">
    <property type="term" value="C:TRAPPIII protein complex"/>
    <property type="evidence" value="ECO:0007669"/>
    <property type="project" value="TreeGrafter"/>
</dbReference>
<dbReference type="InterPro" id="IPR024420">
    <property type="entry name" value="TRAPP_III_complex_Trs85"/>
</dbReference>
<sequence length="97" mass="11134">LRAVLLHTEALKSRQLFAEMAVCFIRLADIDSFLTGGLLLEQAAYCSLRGKRPLLRHFAMRLALAGVRFARAKQVSIFYLLNKFQFNRGYVFCIHPM</sequence>
<dbReference type="PANTHER" id="PTHR12975:SF6">
    <property type="entry name" value="TRAFFICKING PROTEIN PARTICLE COMPLEX SUBUNIT 8"/>
    <property type="match status" value="1"/>
</dbReference>
<accession>A0A0R3TAS0</accession>
<proteinExistence type="predicted"/>
<dbReference type="AlphaFoldDB" id="A0A0R3TAS0"/>
<name>A0A0R3TAS0_RODNA</name>
<reference evidence="1" key="1">
    <citation type="submission" date="2017-02" db="UniProtKB">
        <authorList>
            <consortium name="WormBaseParasite"/>
        </authorList>
    </citation>
    <scope>IDENTIFICATION</scope>
</reference>
<dbReference type="PANTHER" id="PTHR12975">
    <property type="entry name" value="TRANSPORT PROTEIN TRAPP"/>
    <property type="match status" value="1"/>
</dbReference>
<dbReference type="WBParaSite" id="HNAJ_0000415901-mRNA-1">
    <property type="protein sequence ID" value="HNAJ_0000415901-mRNA-1"/>
    <property type="gene ID" value="HNAJ_0000415901"/>
</dbReference>
<evidence type="ECO:0000313" key="1">
    <source>
        <dbReference type="WBParaSite" id="HNAJ_0000415901-mRNA-1"/>
    </source>
</evidence>
<organism evidence="1">
    <name type="scientific">Rodentolepis nana</name>
    <name type="common">Dwarf tapeworm</name>
    <name type="synonym">Hymenolepis nana</name>
    <dbReference type="NCBI Taxonomy" id="102285"/>
    <lineage>
        <taxon>Eukaryota</taxon>
        <taxon>Metazoa</taxon>
        <taxon>Spiralia</taxon>
        <taxon>Lophotrochozoa</taxon>
        <taxon>Platyhelminthes</taxon>
        <taxon>Cestoda</taxon>
        <taxon>Eucestoda</taxon>
        <taxon>Cyclophyllidea</taxon>
        <taxon>Hymenolepididae</taxon>
        <taxon>Rodentolepis</taxon>
    </lineage>
</organism>
<dbReference type="STRING" id="102285.A0A0R3TAS0"/>